<comment type="caution">
    <text evidence="1">The sequence shown here is derived from an EMBL/GenBank/DDBJ whole genome shotgun (WGS) entry which is preliminary data.</text>
</comment>
<protein>
    <submittedName>
        <fullName evidence="1">Uncharacterized protein</fullName>
    </submittedName>
</protein>
<proteinExistence type="predicted"/>
<evidence type="ECO:0000313" key="1">
    <source>
        <dbReference type="EMBL" id="GAA3971523.1"/>
    </source>
</evidence>
<organism evidence="1 2">
    <name type="scientific">Allohahella marinimesophila</name>
    <dbReference type="NCBI Taxonomy" id="1054972"/>
    <lineage>
        <taxon>Bacteria</taxon>
        <taxon>Pseudomonadati</taxon>
        <taxon>Pseudomonadota</taxon>
        <taxon>Gammaproteobacteria</taxon>
        <taxon>Oceanospirillales</taxon>
        <taxon>Hahellaceae</taxon>
        <taxon>Allohahella</taxon>
    </lineage>
</organism>
<evidence type="ECO:0000313" key="2">
    <source>
        <dbReference type="Proteomes" id="UP001501337"/>
    </source>
</evidence>
<accession>A0ABP7PUZ8</accession>
<keyword evidence="2" id="KW-1185">Reference proteome</keyword>
<dbReference type="Proteomes" id="UP001501337">
    <property type="component" value="Unassembled WGS sequence"/>
</dbReference>
<dbReference type="EMBL" id="BAABBO010000014">
    <property type="protein sequence ID" value="GAA3971523.1"/>
    <property type="molecule type" value="Genomic_DNA"/>
</dbReference>
<sequence>MSSGDSKEISRQARMISEMRGFIKKVLADPTITARCMEIARQHRNERDADTLIAQEISATTTIRIPEEMSDADRLFIEVINEVLEDEEALY</sequence>
<dbReference type="RefSeq" id="WP_344808041.1">
    <property type="nucleotide sequence ID" value="NZ_BAABBO010000014.1"/>
</dbReference>
<gene>
    <name evidence="1" type="ORF">GCM10022278_31160</name>
</gene>
<name>A0ABP7PUZ8_9GAMM</name>
<reference evidence="2" key="1">
    <citation type="journal article" date="2019" name="Int. J. Syst. Evol. Microbiol.">
        <title>The Global Catalogue of Microorganisms (GCM) 10K type strain sequencing project: providing services to taxonomists for standard genome sequencing and annotation.</title>
        <authorList>
            <consortium name="The Broad Institute Genomics Platform"/>
            <consortium name="The Broad Institute Genome Sequencing Center for Infectious Disease"/>
            <person name="Wu L."/>
            <person name="Ma J."/>
        </authorList>
    </citation>
    <scope>NUCLEOTIDE SEQUENCE [LARGE SCALE GENOMIC DNA]</scope>
    <source>
        <strain evidence="2">JCM 17555</strain>
    </source>
</reference>